<dbReference type="AlphaFoldDB" id="A0A2P2Q3U8"/>
<evidence type="ECO:0000256" key="3">
    <source>
        <dbReference type="ARBA" id="ARBA00022723"/>
    </source>
</evidence>
<evidence type="ECO:0000256" key="4">
    <source>
        <dbReference type="ARBA" id="ARBA00022763"/>
    </source>
</evidence>
<evidence type="ECO:0000256" key="6">
    <source>
        <dbReference type="ARBA" id="ARBA00023242"/>
    </source>
</evidence>
<evidence type="ECO:0000256" key="5">
    <source>
        <dbReference type="ARBA" id="ARBA00023204"/>
    </source>
</evidence>
<name>A0A2P2Q3U8_RHIMU</name>
<dbReference type="PROSITE" id="PS51907">
    <property type="entry name" value="ZF_UBZ3"/>
    <property type="match status" value="1"/>
</dbReference>
<dbReference type="GO" id="GO:0046872">
    <property type="term" value="F:metal ion binding"/>
    <property type="evidence" value="ECO:0007669"/>
    <property type="project" value="UniProtKB-KW"/>
</dbReference>
<proteinExistence type="predicted"/>
<sequence>MSHFNEDKADAPSDPTQKSLTKYLVADVSGKPLDDQNSLGSDVSAQKFMNDVETSFSVDSHKMHHYERDPLDGSDLQDPNDPSSIICDIKKVYKPLSNRSAEKMDNADLMGSNPVVEFCQTNLSPLTEADSLTGQVERSRPDSVIIMHDQVVSPSEQKDQLFWVDDYKCSLCGIEMPPDFTVERQEHSDYHLAKRLQKEESSVNPKSNNPMMRQRCLQKDHISSQGRHKRIKPSPKDRKHLSIDMFFAKSSQNF</sequence>
<accession>A0A2P2Q3U8</accession>
<keyword evidence="3" id="KW-0479">Metal-binding</keyword>
<comment type="subcellular location">
    <subcellularLocation>
        <location evidence="1">Nucleus</location>
    </subcellularLocation>
</comment>
<protein>
    <recommendedName>
        <fullName evidence="8">UBZ3-type domain-containing protein</fullName>
    </recommendedName>
</protein>
<keyword evidence="4" id="KW-0227">DNA damage</keyword>
<evidence type="ECO:0000256" key="7">
    <source>
        <dbReference type="SAM" id="MobiDB-lite"/>
    </source>
</evidence>
<reference evidence="9" key="1">
    <citation type="submission" date="2018-02" db="EMBL/GenBank/DDBJ databases">
        <title>Rhizophora mucronata_Transcriptome.</title>
        <authorList>
            <person name="Meera S.P."/>
            <person name="Sreeshan A."/>
            <person name="Augustine A."/>
        </authorList>
    </citation>
    <scope>NUCLEOTIDE SEQUENCE</scope>
    <source>
        <tissue evidence="9">Leaf</tissue>
    </source>
</reference>
<dbReference type="PANTHER" id="PTHR11076:SF33">
    <property type="entry name" value="DNA POLYMERASE KAPPA"/>
    <property type="match status" value="1"/>
</dbReference>
<dbReference type="GO" id="GO:0005634">
    <property type="term" value="C:nucleus"/>
    <property type="evidence" value="ECO:0007669"/>
    <property type="project" value="UniProtKB-SubCell"/>
</dbReference>
<keyword evidence="2" id="KW-0808">Transferase</keyword>
<keyword evidence="5" id="KW-0234">DNA repair</keyword>
<evidence type="ECO:0000256" key="1">
    <source>
        <dbReference type="ARBA" id="ARBA00004123"/>
    </source>
</evidence>
<dbReference type="InterPro" id="IPR041298">
    <property type="entry name" value="UBZ3"/>
</dbReference>
<dbReference type="EMBL" id="GGEC01081158">
    <property type="protein sequence ID" value="MBX61642.1"/>
    <property type="molecule type" value="Transcribed_RNA"/>
</dbReference>
<dbReference type="InterPro" id="IPR050116">
    <property type="entry name" value="DNA_polymerase-Y"/>
</dbReference>
<dbReference type="Pfam" id="PF18439">
    <property type="entry name" value="zf_UBZ"/>
    <property type="match status" value="1"/>
</dbReference>
<feature type="compositionally biased region" description="Basic and acidic residues" evidence="7">
    <location>
        <begin position="1"/>
        <end position="11"/>
    </location>
</feature>
<dbReference type="GO" id="GO:0042276">
    <property type="term" value="P:error-prone translesion synthesis"/>
    <property type="evidence" value="ECO:0007669"/>
    <property type="project" value="TreeGrafter"/>
</dbReference>
<dbReference type="GO" id="GO:0003887">
    <property type="term" value="F:DNA-directed DNA polymerase activity"/>
    <property type="evidence" value="ECO:0007669"/>
    <property type="project" value="TreeGrafter"/>
</dbReference>
<feature type="region of interest" description="Disordered" evidence="7">
    <location>
        <begin position="1"/>
        <end position="22"/>
    </location>
</feature>
<evidence type="ECO:0000313" key="9">
    <source>
        <dbReference type="EMBL" id="MBX61642.1"/>
    </source>
</evidence>
<evidence type="ECO:0000259" key="8">
    <source>
        <dbReference type="PROSITE" id="PS51907"/>
    </source>
</evidence>
<organism evidence="9">
    <name type="scientific">Rhizophora mucronata</name>
    <name type="common">Asiatic mangrove</name>
    <dbReference type="NCBI Taxonomy" id="61149"/>
    <lineage>
        <taxon>Eukaryota</taxon>
        <taxon>Viridiplantae</taxon>
        <taxon>Streptophyta</taxon>
        <taxon>Embryophyta</taxon>
        <taxon>Tracheophyta</taxon>
        <taxon>Spermatophyta</taxon>
        <taxon>Magnoliopsida</taxon>
        <taxon>eudicotyledons</taxon>
        <taxon>Gunneridae</taxon>
        <taxon>Pentapetalae</taxon>
        <taxon>rosids</taxon>
        <taxon>fabids</taxon>
        <taxon>Malpighiales</taxon>
        <taxon>Rhizophoraceae</taxon>
        <taxon>Rhizophora</taxon>
    </lineage>
</organism>
<dbReference type="PANTHER" id="PTHR11076">
    <property type="entry name" value="DNA REPAIR POLYMERASE UMUC / TRANSFERASE FAMILY MEMBER"/>
    <property type="match status" value="1"/>
</dbReference>
<keyword evidence="6" id="KW-0539">Nucleus</keyword>
<feature type="domain" description="UBZ3-type" evidence="8">
    <location>
        <begin position="162"/>
        <end position="199"/>
    </location>
</feature>
<evidence type="ECO:0000256" key="2">
    <source>
        <dbReference type="ARBA" id="ARBA00022679"/>
    </source>
</evidence>
<dbReference type="GO" id="GO:0006281">
    <property type="term" value="P:DNA repair"/>
    <property type="evidence" value="ECO:0007669"/>
    <property type="project" value="UniProtKB-KW"/>
</dbReference>